<dbReference type="AlphaFoldDB" id="I8YIF2"/>
<dbReference type="InterPro" id="IPR002035">
    <property type="entry name" value="VWF_A"/>
</dbReference>
<dbReference type="Proteomes" id="UP000005150">
    <property type="component" value="Unassembled WGS sequence"/>
</dbReference>
<dbReference type="EMBL" id="AGXV01000032">
    <property type="protein sequence ID" value="EIY62172.1"/>
    <property type="molecule type" value="Genomic_DNA"/>
</dbReference>
<gene>
    <name evidence="2" type="ORF">HMPREF1071_02792</name>
</gene>
<dbReference type="RefSeq" id="WP_007480708.1">
    <property type="nucleotide sequence ID" value="NZ_JH724308.1"/>
</dbReference>
<dbReference type="PROSITE" id="PS50234">
    <property type="entry name" value="VWFA"/>
    <property type="match status" value="1"/>
</dbReference>
<protein>
    <recommendedName>
        <fullName evidence="1">VWFA domain-containing protein</fullName>
    </recommendedName>
</protein>
<name>I8YIF2_9BACE</name>
<accession>I8YIF2</accession>
<dbReference type="SUPFAM" id="SSF53300">
    <property type="entry name" value="vWA-like"/>
    <property type="match status" value="1"/>
</dbReference>
<dbReference type="HOGENOM" id="CLU_067782_0_0_10"/>
<dbReference type="CDD" id="cd00198">
    <property type="entry name" value="vWFA"/>
    <property type="match status" value="1"/>
</dbReference>
<dbReference type="OrthoDB" id="7605323at2"/>
<evidence type="ECO:0000313" key="2">
    <source>
        <dbReference type="EMBL" id="EIY62172.1"/>
    </source>
</evidence>
<sequence length="271" mass="28606">MARLQWGQKTPGHLVFLIDQSTSMNVKDANGKTRAEKVVEAVQSAVIDCVNGCISGTNVKNRFFLTIIGYGGEPSPTVTTIKEDWAKNLIPELQTIKSSGGTFIPAEACGWTPMAEAFDLAKECLEGWLEACQEKVDDGSYLGIPAPVIINITDGEPYDGSTTAKDRAVTSAKELLSLSGSDGNVTLFNLHISDEGVEIVFPGDKNVLSGCPEGELLYDLSSDMSDEMADAAKVRGIEGVCAGSKCMAVNAKGATITTLISFGSGSGMTNH</sequence>
<dbReference type="InterPro" id="IPR036465">
    <property type="entry name" value="vWFA_dom_sf"/>
</dbReference>
<evidence type="ECO:0000259" key="1">
    <source>
        <dbReference type="PROSITE" id="PS50234"/>
    </source>
</evidence>
<proteinExistence type="predicted"/>
<dbReference type="Gene3D" id="3.40.50.410">
    <property type="entry name" value="von Willebrand factor, type A domain"/>
    <property type="match status" value="1"/>
</dbReference>
<organism evidence="2 3">
    <name type="scientific">Bacteroides salyersiae CL02T12C01</name>
    <dbReference type="NCBI Taxonomy" id="997887"/>
    <lineage>
        <taxon>Bacteria</taxon>
        <taxon>Pseudomonadati</taxon>
        <taxon>Bacteroidota</taxon>
        <taxon>Bacteroidia</taxon>
        <taxon>Bacteroidales</taxon>
        <taxon>Bacteroidaceae</taxon>
        <taxon>Bacteroides</taxon>
    </lineage>
</organism>
<comment type="caution">
    <text evidence="2">The sequence shown here is derived from an EMBL/GenBank/DDBJ whole genome shotgun (WGS) entry which is preliminary data.</text>
</comment>
<feature type="domain" description="VWFA" evidence="1">
    <location>
        <begin position="13"/>
        <end position="237"/>
    </location>
</feature>
<dbReference type="PATRIC" id="fig|997887.3.peg.2897"/>
<keyword evidence="3" id="KW-1185">Reference proteome</keyword>
<evidence type="ECO:0000313" key="3">
    <source>
        <dbReference type="Proteomes" id="UP000005150"/>
    </source>
</evidence>
<reference evidence="2 3" key="1">
    <citation type="submission" date="2012-02" db="EMBL/GenBank/DDBJ databases">
        <title>The Genome Sequence of Bacteroides salyersiae CL02T12C01.</title>
        <authorList>
            <consortium name="The Broad Institute Genome Sequencing Platform"/>
            <person name="Earl A."/>
            <person name="Ward D."/>
            <person name="Feldgarden M."/>
            <person name="Gevers D."/>
            <person name="Zitomersky N.L."/>
            <person name="Coyne M.J."/>
            <person name="Comstock L.E."/>
            <person name="Young S.K."/>
            <person name="Zeng Q."/>
            <person name="Gargeya S."/>
            <person name="Fitzgerald M."/>
            <person name="Haas B."/>
            <person name="Abouelleil A."/>
            <person name="Alvarado L."/>
            <person name="Arachchi H.M."/>
            <person name="Berlin A."/>
            <person name="Chapman S.B."/>
            <person name="Gearin G."/>
            <person name="Goldberg J."/>
            <person name="Griggs A."/>
            <person name="Gujja S."/>
            <person name="Hansen M."/>
            <person name="Heiman D."/>
            <person name="Howarth C."/>
            <person name="Larimer J."/>
            <person name="Lui A."/>
            <person name="MacDonald P.J.P."/>
            <person name="McCowen C."/>
            <person name="Montmayeur A."/>
            <person name="Murphy C."/>
            <person name="Neiman D."/>
            <person name="Pearson M."/>
            <person name="Priest M."/>
            <person name="Roberts A."/>
            <person name="Saif S."/>
            <person name="Shea T."/>
            <person name="Sisk P."/>
            <person name="Stolte C."/>
            <person name="Sykes S."/>
            <person name="Wortman J."/>
            <person name="Nusbaum C."/>
            <person name="Birren B."/>
        </authorList>
    </citation>
    <scope>NUCLEOTIDE SEQUENCE [LARGE SCALE GENOMIC DNA]</scope>
    <source>
        <strain evidence="2 3">CL02T12C01</strain>
    </source>
</reference>